<keyword evidence="3" id="KW-1185">Reference proteome</keyword>
<organism evidence="2 3">
    <name type="scientific">Electrophorus voltai</name>
    <dbReference type="NCBI Taxonomy" id="2609070"/>
    <lineage>
        <taxon>Eukaryota</taxon>
        <taxon>Metazoa</taxon>
        <taxon>Chordata</taxon>
        <taxon>Craniata</taxon>
        <taxon>Vertebrata</taxon>
        <taxon>Euteleostomi</taxon>
        <taxon>Actinopterygii</taxon>
        <taxon>Neopterygii</taxon>
        <taxon>Teleostei</taxon>
        <taxon>Ostariophysi</taxon>
        <taxon>Gymnotiformes</taxon>
        <taxon>Gymnotoidei</taxon>
        <taxon>Gymnotidae</taxon>
        <taxon>Electrophorus</taxon>
    </lineage>
</organism>
<dbReference type="AlphaFoldDB" id="A0AAD9E5E0"/>
<sequence length="255" mass="27768">SEFITSQCHQTRDSKSSDAAGTRASCRSRKKQDPMYFDNRIPGKCQEPTGLEQCCRGERPAAQDNHREGPEGPEWSFRVTPPVPVAISQATQPVPVPGVRDAARPDPVPFPDIVDAARPVTRSVSVAKHLDLSDMCPPPHCSPLQQTTEVPINAYERYLDIAPAESAFFGGVSLALLDMQRDTSVPATNTLLLLLILPLPAARGEPQRQHTSWALGGPIQFSWRVHGSGRTWAVSSLGLHRNPCGATRLSVLLAR</sequence>
<proteinExistence type="predicted"/>
<name>A0AAD9E5E0_9TELE</name>
<reference evidence="2" key="1">
    <citation type="submission" date="2023-03" db="EMBL/GenBank/DDBJ databases">
        <title>Electrophorus voltai genome.</title>
        <authorList>
            <person name="Bian C."/>
        </authorList>
    </citation>
    <scope>NUCLEOTIDE SEQUENCE</scope>
    <source>
        <strain evidence="2">CB-2022</strain>
        <tissue evidence="2">Muscle</tissue>
    </source>
</reference>
<dbReference type="EMBL" id="JAROKS010000006">
    <property type="protein sequence ID" value="KAK1802817.1"/>
    <property type="molecule type" value="Genomic_DNA"/>
</dbReference>
<protein>
    <submittedName>
        <fullName evidence="2">Uncharacterized protein</fullName>
    </submittedName>
</protein>
<comment type="caution">
    <text evidence="2">The sequence shown here is derived from an EMBL/GenBank/DDBJ whole genome shotgun (WGS) entry which is preliminary data.</text>
</comment>
<feature type="non-terminal residue" evidence="2">
    <location>
        <position position="1"/>
    </location>
</feature>
<dbReference type="Proteomes" id="UP001239994">
    <property type="component" value="Unassembled WGS sequence"/>
</dbReference>
<feature type="region of interest" description="Disordered" evidence="1">
    <location>
        <begin position="1"/>
        <end position="51"/>
    </location>
</feature>
<gene>
    <name evidence="2" type="ORF">P4O66_021355</name>
</gene>
<evidence type="ECO:0000313" key="3">
    <source>
        <dbReference type="Proteomes" id="UP001239994"/>
    </source>
</evidence>
<evidence type="ECO:0000313" key="2">
    <source>
        <dbReference type="EMBL" id="KAK1802817.1"/>
    </source>
</evidence>
<evidence type="ECO:0000256" key="1">
    <source>
        <dbReference type="SAM" id="MobiDB-lite"/>
    </source>
</evidence>
<accession>A0AAD9E5E0</accession>